<dbReference type="PANTHER" id="PTHR33908:SF11">
    <property type="entry name" value="MEMBRANE PROTEIN"/>
    <property type="match status" value="1"/>
</dbReference>
<evidence type="ECO:0000313" key="10">
    <source>
        <dbReference type="Proteomes" id="UP000034492"/>
    </source>
</evidence>
<dbReference type="PANTHER" id="PTHR33908">
    <property type="entry name" value="MANNOSYLTRANSFERASE YKCB-RELATED"/>
    <property type="match status" value="1"/>
</dbReference>
<feature type="transmembrane region" description="Helical" evidence="8">
    <location>
        <begin position="302"/>
        <end position="323"/>
    </location>
</feature>
<proteinExistence type="predicted"/>
<evidence type="ECO:0008006" key="11">
    <source>
        <dbReference type="Google" id="ProtNLM"/>
    </source>
</evidence>
<dbReference type="Proteomes" id="UP000034492">
    <property type="component" value="Unassembled WGS sequence"/>
</dbReference>
<dbReference type="EMBL" id="LBSA01000006">
    <property type="protein sequence ID" value="KKQ10382.1"/>
    <property type="molecule type" value="Genomic_DNA"/>
</dbReference>
<keyword evidence="7 8" id="KW-0472">Membrane</keyword>
<sequence>MNLKIFKRWWIVLLLIVILGIFLRNINFKETFIFAHDGDLSAWIVKDIVFDKHIRLIGQETSAPGVFIGPLYYYALIPFYFLSGWEAIGGVYLALIIGALTIVSYYYVFNKVFDRTTGLIAAFVQAVLTFNVSHDRWVVPTITTNLWVIWFFYGVMMILKGNYNFLILLGVLAGLVWHINFSLAPLFTLVLIAAYLSKKLPDKKQIFFGILSFFITSVPFWLFELRHGFSQVKTILGFITVSEKQYELGFLNKLYLIFLKVSGNLTSLFFYPLRYEGFAKYTLFLGILVLGYVLVKRKVINLRILTIFYSWIVVMFLTFSILAKAISEYYFDNINVIFLSIFILTLSYIYKNLKFGSFALLVIFITMTFRTYSFFSEKTDYDSKGYLERKNVVNYIKNDSISRGYPCISVSYITNPGDNVGFRYLFFLNNLHVNEPKSESPNYTIVIPPGLSTDSVRYISGAFGVIPPDKDYSKEHIAKSCSGQNSNLTESMLGFTY</sequence>
<evidence type="ECO:0000256" key="4">
    <source>
        <dbReference type="ARBA" id="ARBA00022679"/>
    </source>
</evidence>
<dbReference type="AlphaFoldDB" id="A0A0G0EY27"/>
<gene>
    <name evidence="9" type="ORF">US19_C0006G0024</name>
</gene>
<keyword evidence="6 8" id="KW-1133">Transmembrane helix</keyword>
<evidence type="ECO:0000256" key="8">
    <source>
        <dbReference type="SAM" id="Phobius"/>
    </source>
</evidence>
<feature type="transmembrane region" description="Helical" evidence="8">
    <location>
        <begin position="206"/>
        <end position="223"/>
    </location>
</feature>
<feature type="transmembrane region" description="Helical" evidence="8">
    <location>
        <begin position="357"/>
        <end position="375"/>
    </location>
</feature>
<feature type="transmembrane region" description="Helical" evidence="8">
    <location>
        <begin position="278"/>
        <end position="295"/>
    </location>
</feature>
<keyword evidence="2" id="KW-1003">Cell membrane</keyword>
<feature type="transmembrane region" description="Helical" evidence="8">
    <location>
        <begin position="329"/>
        <end position="350"/>
    </location>
</feature>
<dbReference type="GO" id="GO:0009103">
    <property type="term" value="P:lipopolysaccharide biosynthetic process"/>
    <property type="evidence" value="ECO:0007669"/>
    <property type="project" value="UniProtKB-ARBA"/>
</dbReference>
<keyword evidence="4" id="KW-0808">Transferase</keyword>
<feature type="transmembrane region" description="Helical" evidence="8">
    <location>
        <begin position="6"/>
        <end position="23"/>
    </location>
</feature>
<dbReference type="InterPro" id="IPR050297">
    <property type="entry name" value="LipidA_mod_glycosyltrf_83"/>
</dbReference>
<feature type="transmembrane region" description="Helical" evidence="8">
    <location>
        <begin position="138"/>
        <end position="159"/>
    </location>
</feature>
<protein>
    <recommendedName>
        <fullName evidence="11">Glycosyltransferase RgtA/B/C/D-like domain-containing protein</fullName>
    </recommendedName>
</protein>
<evidence type="ECO:0000256" key="2">
    <source>
        <dbReference type="ARBA" id="ARBA00022475"/>
    </source>
</evidence>
<evidence type="ECO:0000313" key="9">
    <source>
        <dbReference type="EMBL" id="KKQ10382.1"/>
    </source>
</evidence>
<evidence type="ECO:0000256" key="1">
    <source>
        <dbReference type="ARBA" id="ARBA00004651"/>
    </source>
</evidence>
<evidence type="ECO:0000256" key="7">
    <source>
        <dbReference type="ARBA" id="ARBA00023136"/>
    </source>
</evidence>
<keyword evidence="5 8" id="KW-0812">Transmembrane</keyword>
<accession>A0A0G0EY27</accession>
<feature type="transmembrane region" description="Helical" evidence="8">
    <location>
        <begin position="87"/>
        <end position="109"/>
    </location>
</feature>
<feature type="transmembrane region" description="Helical" evidence="8">
    <location>
        <begin position="62"/>
        <end position="81"/>
    </location>
</feature>
<evidence type="ECO:0000256" key="5">
    <source>
        <dbReference type="ARBA" id="ARBA00022692"/>
    </source>
</evidence>
<dbReference type="GO" id="GO:0016763">
    <property type="term" value="F:pentosyltransferase activity"/>
    <property type="evidence" value="ECO:0007669"/>
    <property type="project" value="TreeGrafter"/>
</dbReference>
<dbReference type="GO" id="GO:0005886">
    <property type="term" value="C:plasma membrane"/>
    <property type="evidence" value="ECO:0007669"/>
    <property type="project" value="UniProtKB-SubCell"/>
</dbReference>
<organism evidence="9 10">
    <name type="scientific">Candidatus Daviesbacteria bacterium GW2011_GWB1_36_5</name>
    <dbReference type="NCBI Taxonomy" id="1618426"/>
    <lineage>
        <taxon>Bacteria</taxon>
        <taxon>Candidatus Daviesiibacteriota</taxon>
    </lineage>
</organism>
<evidence type="ECO:0000256" key="3">
    <source>
        <dbReference type="ARBA" id="ARBA00022676"/>
    </source>
</evidence>
<keyword evidence="3" id="KW-0328">Glycosyltransferase</keyword>
<evidence type="ECO:0000256" key="6">
    <source>
        <dbReference type="ARBA" id="ARBA00022989"/>
    </source>
</evidence>
<feature type="transmembrane region" description="Helical" evidence="8">
    <location>
        <begin position="166"/>
        <end position="194"/>
    </location>
</feature>
<comment type="subcellular location">
    <subcellularLocation>
        <location evidence="1">Cell membrane</location>
        <topology evidence="1">Multi-pass membrane protein</topology>
    </subcellularLocation>
</comment>
<comment type="caution">
    <text evidence="9">The sequence shown here is derived from an EMBL/GenBank/DDBJ whole genome shotgun (WGS) entry which is preliminary data.</text>
</comment>
<name>A0A0G0EY27_9BACT</name>
<reference evidence="9 10" key="1">
    <citation type="journal article" date="2015" name="Nature">
        <title>rRNA introns, odd ribosomes, and small enigmatic genomes across a large radiation of phyla.</title>
        <authorList>
            <person name="Brown C.T."/>
            <person name="Hug L.A."/>
            <person name="Thomas B.C."/>
            <person name="Sharon I."/>
            <person name="Castelle C.J."/>
            <person name="Singh A."/>
            <person name="Wilkins M.J."/>
            <person name="Williams K.H."/>
            <person name="Banfield J.F."/>
        </authorList>
    </citation>
    <scope>NUCLEOTIDE SEQUENCE [LARGE SCALE GENOMIC DNA]</scope>
</reference>